<keyword evidence="5" id="KW-0325">Glycoprotein</keyword>
<keyword evidence="9" id="KW-1185">Reference proteome</keyword>
<gene>
    <name evidence="8" type="ORF">GTA08_BOTSDO04453</name>
</gene>
<comment type="similarity">
    <text evidence="2">Belongs to the GILT family.</text>
</comment>
<organism evidence="8 9">
    <name type="scientific">Botryosphaeria dothidea</name>
    <dbReference type="NCBI Taxonomy" id="55169"/>
    <lineage>
        <taxon>Eukaryota</taxon>
        <taxon>Fungi</taxon>
        <taxon>Dikarya</taxon>
        <taxon>Ascomycota</taxon>
        <taxon>Pezizomycotina</taxon>
        <taxon>Dothideomycetes</taxon>
        <taxon>Dothideomycetes incertae sedis</taxon>
        <taxon>Botryosphaeriales</taxon>
        <taxon>Botryosphaeriaceae</taxon>
        <taxon>Botryosphaeria</taxon>
    </lineage>
</organism>
<evidence type="ECO:0000256" key="5">
    <source>
        <dbReference type="ARBA" id="ARBA00023180"/>
    </source>
</evidence>
<dbReference type="EMBL" id="WWBZ02000022">
    <property type="protein sequence ID" value="KAF4308328.1"/>
    <property type="molecule type" value="Genomic_DNA"/>
</dbReference>
<evidence type="ECO:0000256" key="4">
    <source>
        <dbReference type="ARBA" id="ARBA00022729"/>
    </source>
</evidence>
<evidence type="ECO:0000256" key="6">
    <source>
        <dbReference type="SAM" id="MobiDB-lite"/>
    </source>
</evidence>
<keyword evidence="7" id="KW-1133">Transmembrane helix</keyword>
<evidence type="ECO:0000313" key="9">
    <source>
        <dbReference type="Proteomes" id="UP000572817"/>
    </source>
</evidence>
<proteinExistence type="inferred from homology"/>
<keyword evidence="7" id="KW-0812">Transmembrane</keyword>
<keyword evidence="3" id="KW-0964">Secreted</keyword>
<evidence type="ECO:0000256" key="7">
    <source>
        <dbReference type="SAM" id="Phobius"/>
    </source>
</evidence>
<dbReference type="AlphaFoldDB" id="A0A8H4J0A6"/>
<dbReference type="PANTHER" id="PTHR13234">
    <property type="entry name" value="GAMMA-INTERFERON INDUCIBLE LYSOSOMAL THIOL REDUCTASE GILT"/>
    <property type="match status" value="1"/>
</dbReference>
<comment type="subcellular location">
    <subcellularLocation>
        <location evidence="1">Secreted</location>
    </subcellularLocation>
</comment>
<dbReference type="GO" id="GO:0016671">
    <property type="term" value="F:oxidoreductase activity, acting on a sulfur group of donors, disulfide as acceptor"/>
    <property type="evidence" value="ECO:0007669"/>
    <property type="project" value="InterPro"/>
</dbReference>
<evidence type="ECO:0000256" key="3">
    <source>
        <dbReference type="ARBA" id="ARBA00022525"/>
    </source>
</evidence>
<name>A0A8H4J0A6_9PEZI</name>
<comment type="caution">
    <text evidence="8">The sequence shown here is derived from an EMBL/GenBank/DDBJ whole genome shotgun (WGS) entry which is preliminary data.</text>
</comment>
<reference evidence="8" key="1">
    <citation type="submission" date="2020-04" db="EMBL/GenBank/DDBJ databases">
        <title>Genome Assembly and Annotation of Botryosphaeria dothidea sdau 11-99, a Latent Pathogen of Apple Fruit Ring Rot in China.</title>
        <authorList>
            <person name="Yu C."/>
            <person name="Diao Y."/>
            <person name="Lu Q."/>
            <person name="Zhao J."/>
            <person name="Cui S."/>
            <person name="Peng C."/>
            <person name="He B."/>
            <person name="Liu H."/>
        </authorList>
    </citation>
    <scope>NUCLEOTIDE SEQUENCE [LARGE SCALE GENOMIC DNA]</scope>
    <source>
        <strain evidence="8">Sdau11-99</strain>
    </source>
</reference>
<feature type="transmembrane region" description="Helical" evidence="7">
    <location>
        <begin position="24"/>
        <end position="45"/>
    </location>
</feature>
<dbReference type="OrthoDB" id="958254at2759"/>
<accession>A0A8H4J0A6</accession>
<dbReference type="Proteomes" id="UP000572817">
    <property type="component" value="Unassembled WGS sequence"/>
</dbReference>
<feature type="region of interest" description="Disordered" evidence="6">
    <location>
        <begin position="1"/>
        <end position="21"/>
    </location>
</feature>
<dbReference type="InterPro" id="IPR004911">
    <property type="entry name" value="Interferon-induced_GILT"/>
</dbReference>
<dbReference type="Pfam" id="PF03227">
    <property type="entry name" value="GILT"/>
    <property type="match status" value="1"/>
</dbReference>
<dbReference type="GO" id="GO:0005576">
    <property type="term" value="C:extracellular region"/>
    <property type="evidence" value="ECO:0007669"/>
    <property type="project" value="UniProtKB-SubCell"/>
</dbReference>
<dbReference type="PANTHER" id="PTHR13234:SF8">
    <property type="entry name" value="GAMMA-INTERFERON-INDUCIBLE LYSOSOMAL THIOL REDUCTASE"/>
    <property type="match status" value="1"/>
</dbReference>
<evidence type="ECO:0000313" key="8">
    <source>
        <dbReference type="EMBL" id="KAF4308328.1"/>
    </source>
</evidence>
<protein>
    <submittedName>
        <fullName evidence="8">Gamma interferon inducible lysosomal thiol reductase GILT</fullName>
    </submittedName>
</protein>
<sequence>MDEKQPLPISHPPARPEPSRPRRAVMSVFLRATVLALLILFVLFFPTGIESRSLVAWDPATEQTEDAGAQTAITEQKKVPLEAHIMSKCPDALDCLQLLVLPTMVEISDRIEFKLSYIGKPTDHDDGVECKHGETECLGNMIELCAADKYPDPKIYLGFTYCLTRQYQKIPERHMIQDCAMEHGIDFARINDCLTQDDGGYVADLLQASFIRSAEANVSTSCTIRLNEQVRCIRDGGEWKDCPAGSDRDSLIRDINKLYQELNGA</sequence>
<keyword evidence="4" id="KW-0732">Signal</keyword>
<evidence type="ECO:0000256" key="2">
    <source>
        <dbReference type="ARBA" id="ARBA00005679"/>
    </source>
</evidence>
<evidence type="ECO:0000256" key="1">
    <source>
        <dbReference type="ARBA" id="ARBA00004613"/>
    </source>
</evidence>
<keyword evidence="7" id="KW-0472">Membrane</keyword>